<organism evidence="5 6">
    <name type="scientific">Nocardia puris</name>
    <dbReference type="NCBI Taxonomy" id="208602"/>
    <lineage>
        <taxon>Bacteria</taxon>
        <taxon>Bacillati</taxon>
        <taxon>Actinomycetota</taxon>
        <taxon>Actinomycetes</taxon>
        <taxon>Mycobacteriales</taxon>
        <taxon>Nocardiaceae</taxon>
        <taxon>Nocardia</taxon>
    </lineage>
</organism>
<dbReference type="InterPro" id="IPR033749">
    <property type="entry name" value="Polyprenyl_synt_CS"/>
</dbReference>
<comment type="pathway">
    <text evidence="1">Isoprenoid biosynthesis.</text>
</comment>
<dbReference type="RefSeq" id="WP_084537946.1">
    <property type="nucleotide sequence ID" value="NZ_CP107943.1"/>
</dbReference>
<dbReference type="PROSITE" id="PS00444">
    <property type="entry name" value="POLYPRENYL_SYNTHASE_2"/>
    <property type="match status" value="1"/>
</dbReference>
<gene>
    <name evidence="5" type="ORF">DFR74_109200</name>
</gene>
<protein>
    <submittedName>
        <fullName evidence="5">Geranylgeranyl diphosphate synthase type I</fullName>
    </submittedName>
</protein>
<reference evidence="5 6" key="1">
    <citation type="submission" date="2018-06" db="EMBL/GenBank/DDBJ databases">
        <title>Genomic Encyclopedia of Type Strains, Phase IV (KMG-IV): sequencing the most valuable type-strain genomes for metagenomic binning, comparative biology and taxonomic classification.</title>
        <authorList>
            <person name="Goeker M."/>
        </authorList>
    </citation>
    <scope>NUCLEOTIDE SEQUENCE [LARGE SCALE GENOMIC DNA]</scope>
    <source>
        <strain evidence="5 6">DSM 44599</strain>
    </source>
</reference>
<dbReference type="GO" id="GO:0004659">
    <property type="term" value="F:prenyltransferase activity"/>
    <property type="evidence" value="ECO:0007669"/>
    <property type="project" value="InterPro"/>
</dbReference>
<dbReference type="InterPro" id="IPR000092">
    <property type="entry name" value="Polyprenyl_synt"/>
</dbReference>
<dbReference type="PANTHER" id="PTHR12001">
    <property type="entry name" value="GERANYLGERANYL PYROPHOSPHATE SYNTHASE"/>
    <property type="match status" value="1"/>
</dbReference>
<dbReference type="EMBL" id="QNRE01000009">
    <property type="protein sequence ID" value="RBO88432.1"/>
    <property type="molecule type" value="Genomic_DNA"/>
</dbReference>
<comment type="caution">
    <text evidence="5">The sequence shown here is derived from an EMBL/GenBank/DDBJ whole genome shotgun (WGS) entry which is preliminary data.</text>
</comment>
<dbReference type="PANTHER" id="PTHR12001:SF86">
    <property type="entry name" value="GERANYLGERANYL DIPHOSPHATE SYNTHASE"/>
    <property type="match status" value="1"/>
</dbReference>
<keyword evidence="2" id="KW-0479">Metal-binding</keyword>
<sequence>MQNSPNLVSADRPTADSVLGEARSLFEPVYRTVVETLPSALAEIVGQHRGWHTAGASKTGGRAIRPALVIASARTVPGCSGHTDAVLAAAVSVELAHDFTLIHDDVMDADEMRRGRPAVWAEFGVGPAILAGDALFALAVDLLAERAPAATSTLTRALRTLCEGQSADLTFEQQSDVDIEACLRMAAGKTGALLEAACALGGRTAGGTERQVDILRRFGAHVGLAYQIADDLRGIWAHPAATGKRAHTDLVRRKKTVPVVAALCSDTAAGRELRRRYATPSAACIEETVDLADLVERAGGRRHAEALLRQHCDSARDLLVRLGSPPDRLGDLRALVTLIERWH</sequence>
<dbReference type="CDD" id="cd00685">
    <property type="entry name" value="Trans_IPPS_HT"/>
    <property type="match status" value="1"/>
</dbReference>
<evidence type="ECO:0000256" key="2">
    <source>
        <dbReference type="ARBA" id="ARBA00022723"/>
    </source>
</evidence>
<dbReference type="GO" id="GO:0046872">
    <property type="term" value="F:metal ion binding"/>
    <property type="evidence" value="ECO:0007669"/>
    <property type="project" value="UniProtKB-KW"/>
</dbReference>
<dbReference type="Gene3D" id="1.10.600.10">
    <property type="entry name" value="Farnesyl Diphosphate Synthase"/>
    <property type="match status" value="1"/>
</dbReference>
<dbReference type="AlphaFoldDB" id="A0A366DEE6"/>
<evidence type="ECO:0000313" key="6">
    <source>
        <dbReference type="Proteomes" id="UP000252586"/>
    </source>
</evidence>
<dbReference type="Proteomes" id="UP000252586">
    <property type="component" value="Unassembled WGS sequence"/>
</dbReference>
<dbReference type="SFLD" id="SFLDS00005">
    <property type="entry name" value="Isoprenoid_Synthase_Type_I"/>
    <property type="match status" value="1"/>
</dbReference>
<dbReference type="InterPro" id="IPR008949">
    <property type="entry name" value="Isoprenoid_synthase_dom_sf"/>
</dbReference>
<evidence type="ECO:0000256" key="1">
    <source>
        <dbReference type="ARBA" id="ARBA00005128"/>
    </source>
</evidence>
<dbReference type="PROSITE" id="PS00723">
    <property type="entry name" value="POLYPRENYL_SYNTHASE_1"/>
    <property type="match status" value="1"/>
</dbReference>
<accession>A0A366DEE6</accession>
<name>A0A366DEE6_9NOCA</name>
<dbReference type="SUPFAM" id="SSF48576">
    <property type="entry name" value="Terpenoid synthases"/>
    <property type="match status" value="1"/>
</dbReference>
<dbReference type="Pfam" id="PF00348">
    <property type="entry name" value="polyprenyl_synt"/>
    <property type="match status" value="1"/>
</dbReference>
<comment type="similarity">
    <text evidence="4">Belongs to the FPP/GGPP synthase family.</text>
</comment>
<dbReference type="STRING" id="1210090.GCA_001613185_04914"/>
<proteinExistence type="inferred from homology"/>
<keyword evidence="4" id="KW-0808">Transferase</keyword>
<keyword evidence="6" id="KW-1185">Reference proteome</keyword>
<evidence type="ECO:0000256" key="4">
    <source>
        <dbReference type="RuleBase" id="RU004466"/>
    </source>
</evidence>
<dbReference type="GO" id="GO:0008299">
    <property type="term" value="P:isoprenoid biosynthetic process"/>
    <property type="evidence" value="ECO:0007669"/>
    <property type="project" value="InterPro"/>
</dbReference>
<keyword evidence="3" id="KW-0460">Magnesium</keyword>
<evidence type="ECO:0000256" key="3">
    <source>
        <dbReference type="ARBA" id="ARBA00022842"/>
    </source>
</evidence>
<evidence type="ECO:0000313" key="5">
    <source>
        <dbReference type="EMBL" id="RBO88432.1"/>
    </source>
</evidence>